<keyword evidence="8 10" id="KW-0472">Membrane</keyword>
<dbReference type="NCBIfam" id="NF009288">
    <property type="entry name" value="PRK12648.1"/>
    <property type="match status" value="1"/>
</dbReference>
<evidence type="ECO:0000313" key="16">
    <source>
        <dbReference type="EMBL" id="ANJ66733.1"/>
    </source>
</evidence>
<feature type="transmembrane region" description="Helical" evidence="10">
    <location>
        <begin position="631"/>
        <end position="649"/>
    </location>
</feature>
<evidence type="ECO:0000259" key="11">
    <source>
        <dbReference type="Pfam" id="PF00361"/>
    </source>
</evidence>
<keyword evidence="5 9" id="KW-0812">Transmembrane</keyword>
<feature type="transmembrane region" description="Helical" evidence="10">
    <location>
        <begin position="163"/>
        <end position="186"/>
    </location>
</feature>
<evidence type="ECO:0000256" key="1">
    <source>
        <dbReference type="ARBA" id="ARBA00004651"/>
    </source>
</evidence>
<dbReference type="KEGG" id="haz:A9404_04495"/>
<feature type="transmembrane region" description="Helical" evidence="10">
    <location>
        <begin position="81"/>
        <end position="101"/>
    </location>
</feature>
<feature type="domain" description="NADH:quinone oxidoreductase/Mrp antiporter transmembrane" evidence="11">
    <location>
        <begin position="127"/>
        <end position="405"/>
    </location>
</feature>
<organism evidence="16 17">
    <name type="scientific">Halothiobacillus diazotrophicus</name>
    <dbReference type="NCBI Taxonomy" id="1860122"/>
    <lineage>
        <taxon>Bacteria</taxon>
        <taxon>Pseudomonadati</taxon>
        <taxon>Pseudomonadota</taxon>
        <taxon>Gammaproteobacteria</taxon>
        <taxon>Chromatiales</taxon>
        <taxon>Halothiobacillaceae</taxon>
        <taxon>Halothiobacillus</taxon>
    </lineage>
</organism>
<dbReference type="GO" id="GO:0005886">
    <property type="term" value="C:plasma membrane"/>
    <property type="evidence" value="ECO:0007669"/>
    <property type="project" value="UniProtKB-SubCell"/>
</dbReference>
<dbReference type="Pfam" id="PF20501">
    <property type="entry name" value="MbhE"/>
    <property type="match status" value="1"/>
</dbReference>
<dbReference type="EMBL" id="CP016027">
    <property type="protein sequence ID" value="ANJ66733.1"/>
    <property type="molecule type" value="Genomic_DNA"/>
</dbReference>
<sequence>MATLILIVLLPFLSAPLIALSVGWDRRAAPWVAGATTITGLVLLGLLVGHADLATPQVIRFAWLPQIGLDFAFRLDGLSILFSGLILLIGLLIIVYARYYLSSQDHPGRFFSGLMLFMGAMLGIALSENLIQLVVFWELTSLSSFLLISFWQHRKEARQGARMALAVTGMGGLALLGGVLLLGHVVGSYNLSTVLNAGDTLRASPLYLPILLLILLGAFTKSAQFPFHFWLPNAMAAPTPVSAYLHSATMVKAGIFLLARLFPVLSGTEEWLVLVGGAGLATFLLGAYTALFKHDLKGLLAYSTISHLGLITLLFGFGTPLAAVAGIFHLINHATFKASLFMVAGIIDHETGTRDMRRLGGLARKMPHTATLAIVAAAAMAGVPLLNGFLSKEMFFSEALDVAPEFGPTWFLPLLVTLGGVMSVAYSIRFVHDTFFGTPDPDLPKEIHEPPRMMRVPVDILVVVCLAVGIFPAVLIGGLLNFTAAAVLNAAPPHFSLAIWHGFKLPLLMSAIALGGGLLVYALRRPLTRFHEHGIGHLNAKTLFDALIGSVHLGAASVTRWFDQGRLQPMALWTLIAAILAGLVGFLSFQAPLFGPDVDAPAFDGITTAGMLLMMAASVVAAGIHTQRLRALLPMSVVGLGVALLFVRYSAPDLALTQLSVEVITIVLMLLALRYLPARGTSERGPRQYRDIGIAALAGIGATILTYAVMSRDYENIAGYFLANSLTEGGGHNVVNVILVDFRGYDTFGEISVLALAALGVFALLQNLRLPQDSAGPGCLSAAQPLLFQTLSQLLLPLTLVFGLYILLRGHNAPGGGFIAGLIVASALITQYLAQGVRATERKLLIPTHGAIGFGLLLALGTGLAAIAAGFPFLTSTFGHWEIPLIGSVELASAMMFDLGVFLVVLGASVLMLVHMAHLELRPSGEKAATTGETA</sequence>
<evidence type="ECO:0000256" key="4">
    <source>
        <dbReference type="ARBA" id="ARBA00022475"/>
    </source>
</evidence>
<feature type="transmembrane region" description="Helical" evidence="10">
    <location>
        <begin position="505"/>
        <end position="523"/>
    </location>
</feature>
<feature type="transmembrane region" description="Helical" evidence="10">
    <location>
        <begin position="133"/>
        <end position="151"/>
    </location>
</feature>
<keyword evidence="6 10" id="KW-1133">Transmembrane helix</keyword>
<dbReference type="InterPro" id="IPR046806">
    <property type="entry name" value="MrpA_C/MbhE"/>
</dbReference>
<feature type="transmembrane region" description="Helical" evidence="10">
    <location>
        <begin position="814"/>
        <end position="834"/>
    </location>
</feature>
<dbReference type="PANTHER" id="PTHR43373:SF1">
    <property type="entry name" value="NA(+)_H(+) ANTIPORTER SUBUNIT A"/>
    <property type="match status" value="1"/>
</dbReference>
<evidence type="ECO:0000256" key="6">
    <source>
        <dbReference type="ARBA" id="ARBA00022989"/>
    </source>
</evidence>
<evidence type="ECO:0000256" key="2">
    <source>
        <dbReference type="ARBA" id="ARBA00022448"/>
    </source>
</evidence>
<dbReference type="GO" id="GO:0006811">
    <property type="term" value="P:monoatomic ion transport"/>
    <property type="evidence" value="ECO:0007669"/>
    <property type="project" value="UniProtKB-KW"/>
</dbReference>
<dbReference type="PANTHER" id="PTHR43373">
    <property type="entry name" value="NA(+)/H(+) ANTIPORTER SUBUNIT"/>
    <property type="match status" value="1"/>
</dbReference>
<feature type="domain" description="Na+/H+ antiporter MnhB subunit-related protein" evidence="13">
    <location>
        <begin position="788"/>
        <end position="910"/>
    </location>
</feature>
<dbReference type="Pfam" id="PF13244">
    <property type="entry name" value="MbhD"/>
    <property type="match status" value="1"/>
</dbReference>
<feature type="domain" description="MrpA C-terminal/MbhE" evidence="15">
    <location>
        <begin position="687"/>
        <end position="775"/>
    </location>
</feature>
<dbReference type="Pfam" id="PF00361">
    <property type="entry name" value="Proton_antipo_M"/>
    <property type="match status" value="1"/>
</dbReference>
<dbReference type="AlphaFoldDB" id="A0A191ZFT8"/>
<feature type="transmembrane region" description="Helical" evidence="10">
    <location>
        <begin position="786"/>
        <end position="808"/>
    </location>
</feature>
<dbReference type="Proteomes" id="UP000078596">
    <property type="component" value="Chromosome"/>
</dbReference>
<dbReference type="STRING" id="1860122.A9404_04495"/>
<dbReference type="Pfam" id="PF00662">
    <property type="entry name" value="Proton_antipo_N"/>
    <property type="match status" value="1"/>
</dbReference>
<feature type="transmembrane region" description="Helical" evidence="10">
    <location>
        <begin position="689"/>
        <end position="710"/>
    </location>
</feature>
<dbReference type="InterPro" id="IPR001750">
    <property type="entry name" value="ND/Mrp_TM"/>
</dbReference>
<evidence type="ECO:0000256" key="8">
    <source>
        <dbReference type="ARBA" id="ARBA00023136"/>
    </source>
</evidence>
<feature type="transmembrane region" description="Helical" evidence="10">
    <location>
        <begin position="243"/>
        <end position="265"/>
    </location>
</feature>
<feature type="transmembrane region" description="Helical" evidence="10">
    <location>
        <begin position="570"/>
        <end position="593"/>
    </location>
</feature>
<accession>A0A191ZFT8</accession>
<dbReference type="Pfam" id="PF04039">
    <property type="entry name" value="MnhB"/>
    <property type="match status" value="1"/>
</dbReference>
<keyword evidence="7" id="KW-0406">Ion transport</keyword>
<evidence type="ECO:0000313" key="17">
    <source>
        <dbReference type="Proteomes" id="UP000078596"/>
    </source>
</evidence>
<feature type="transmembrane region" description="Helical" evidence="10">
    <location>
        <begin position="323"/>
        <end position="347"/>
    </location>
</feature>
<feature type="transmembrane region" description="Helical" evidence="10">
    <location>
        <begin position="410"/>
        <end position="428"/>
    </location>
</feature>
<feature type="transmembrane region" description="Helical" evidence="10">
    <location>
        <begin position="894"/>
        <end position="914"/>
    </location>
</feature>
<evidence type="ECO:0000256" key="7">
    <source>
        <dbReference type="ARBA" id="ARBA00023065"/>
    </source>
</evidence>
<feature type="transmembrane region" description="Helical" evidence="10">
    <location>
        <begin position="460"/>
        <end position="485"/>
    </location>
</feature>
<keyword evidence="4" id="KW-1003">Cell membrane</keyword>
<feature type="transmembrane region" description="Helical" evidence="10">
    <location>
        <begin position="747"/>
        <end position="765"/>
    </location>
</feature>
<evidence type="ECO:0000259" key="15">
    <source>
        <dbReference type="Pfam" id="PF20501"/>
    </source>
</evidence>
<feature type="transmembrane region" description="Helical" evidence="10">
    <location>
        <begin position="31"/>
        <end position="51"/>
    </location>
</feature>
<keyword evidence="3" id="KW-0050">Antiport</keyword>
<dbReference type="InterPro" id="IPR007182">
    <property type="entry name" value="MnhB"/>
</dbReference>
<dbReference type="InterPro" id="IPR001516">
    <property type="entry name" value="Proton_antipo_N"/>
</dbReference>
<feature type="transmembrane region" description="Helical" evidence="10">
    <location>
        <begin position="854"/>
        <end position="874"/>
    </location>
</feature>
<name>A0A191ZFT8_9GAMM</name>
<evidence type="ECO:0000256" key="5">
    <source>
        <dbReference type="ARBA" id="ARBA00022692"/>
    </source>
</evidence>
<evidence type="ECO:0000259" key="14">
    <source>
        <dbReference type="Pfam" id="PF13244"/>
    </source>
</evidence>
<feature type="transmembrane region" description="Helical" evidence="10">
    <location>
        <begin position="655"/>
        <end position="677"/>
    </location>
</feature>
<reference evidence="16 17" key="1">
    <citation type="submission" date="2016-06" db="EMBL/GenBank/DDBJ databases">
        <title>Insight into the functional genes involving in sulfur oxidation in Pearl River water.</title>
        <authorList>
            <person name="Luo J."/>
            <person name="Tan X."/>
            <person name="Lin W."/>
        </authorList>
    </citation>
    <scope>NUCLEOTIDE SEQUENCE [LARGE SCALE GENOMIC DNA]</scope>
    <source>
        <strain evidence="16 17">LS2</strain>
    </source>
</reference>
<proteinExistence type="predicted"/>
<evidence type="ECO:0000259" key="13">
    <source>
        <dbReference type="Pfam" id="PF04039"/>
    </source>
</evidence>
<comment type="subcellular location">
    <subcellularLocation>
        <location evidence="1">Cell membrane</location>
        <topology evidence="1">Multi-pass membrane protein</topology>
    </subcellularLocation>
    <subcellularLocation>
        <location evidence="9">Membrane</location>
        <topology evidence="9">Multi-pass membrane protein</topology>
    </subcellularLocation>
</comment>
<dbReference type="OrthoDB" id="9811798at2"/>
<keyword evidence="2" id="KW-0813">Transport</keyword>
<evidence type="ECO:0000256" key="10">
    <source>
        <dbReference type="SAM" id="Phobius"/>
    </source>
</evidence>
<feature type="domain" description="MrpA C-terminal/MbhD" evidence="14">
    <location>
        <begin position="613"/>
        <end position="677"/>
    </location>
</feature>
<dbReference type="RefSeq" id="WP_066099070.1">
    <property type="nucleotide sequence ID" value="NZ_CP016027.1"/>
</dbReference>
<feature type="transmembrane region" description="Helical" evidence="10">
    <location>
        <begin position="271"/>
        <end position="292"/>
    </location>
</feature>
<gene>
    <name evidence="16" type="ORF">A9404_04495</name>
</gene>
<dbReference type="InterPro" id="IPR025383">
    <property type="entry name" value="MrpA_C/MbhD"/>
</dbReference>
<evidence type="ECO:0000259" key="12">
    <source>
        <dbReference type="Pfam" id="PF00662"/>
    </source>
</evidence>
<feature type="transmembrane region" description="Helical" evidence="10">
    <location>
        <begin position="605"/>
        <end position="624"/>
    </location>
</feature>
<keyword evidence="17" id="KW-1185">Reference proteome</keyword>
<evidence type="ECO:0000256" key="9">
    <source>
        <dbReference type="RuleBase" id="RU000320"/>
    </source>
</evidence>
<evidence type="ECO:0000256" key="3">
    <source>
        <dbReference type="ARBA" id="ARBA00022449"/>
    </source>
</evidence>
<feature type="domain" description="NADH-Ubiquinone oxidoreductase (complex I) chain 5 N-terminal" evidence="12">
    <location>
        <begin position="67"/>
        <end position="111"/>
    </location>
</feature>
<protein>
    <submittedName>
        <fullName evidence="16">Monovalent cation/H+ antiporter subunit A</fullName>
    </submittedName>
</protein>
<feature type="transmembrane region" description="Helical" evidence="10">
    <location>
        <begin position="299"/>
        <end position="317"/>
    </location>
</feature>
<dbReference type="PRINTS" id="PR01434">
    <property type="entry name" value="NADHDHGNASE5"/>
</dbReference>
<feature type="transmembrane region" description="Helical" evidence="10">
    <location>
        <begin position="368"/>
        <end position="390"/>
    </location>
</feature>
<feature type="transmembrane region" description="Helical" evidence="10">
    <location>
        <begin position="206"/>
        <end position="231"/>
    </location>
</feature>
<dbReference type="GO" id="GO:0015297">
    <property type="term" value="F:antiporter activity"/>
    <property type="evidence" value="ECO:0007669"/>
    <property type="project" value="UniProtKB-KW"/>
</dbReference>
<dbReference type="InterPro" id="IPR050616">
    <property type="entry name" value="CPA3_Na-H_Antiporter_A"/>
</dbReference>
<feature type="transmembrane region" description="Helical" evidence="10">
    <location>
        <begin position="108"/>
        <end position="127"/>
    </location>
</feature>